<evidence type="ECO:0000256" key="2">
    <source>
        <dbReference type="ARBA" id="ARBA00008066"/>
    </source>
</evidence>
<evidence type="ECO:0000313" key="9">
    <source>
        <dbReference type="Proteomes" id="UP000266673"/>
    </source>
</evidence>
<gene>
    <name evidence="8" type="ORF">C2G38_2012269</name>
</gene>
<dbReference type="STRING" id="44941.A0A397VWU4"/>
<dbReference type="PANTHER" id="PTHR22950">
    <property type="entry name" value="AMINO ACID TRANSPORTER"/>
    <property type="match status" value="1"/>
</dbReference>
<dbReference type="InterPro" id="IPR013057">
    <property type="entry name" value="AA_transpt_TM"/>
</dbReference>
<reference evidence="8 9" key="1">
    <citation type="submission" date="2018-06" db="EMBL/GenBank/DDBJ databases">
        <title>Comparative genomics reveals the genomic features of Rhizophagus irregularis, R. cerebriforme, R. diaphanum and Gigaspora rosea, and their symbiotic lifestyle signature.</title>
        <authorList>
            <person name="Morin E."/>
            <person name="San Clemente H."/>
            <person name="Chen E.C.H."/>
            <person name="De La Providencia I."/>
            <person name="Hainaut M."/>
            <person name="Kuo A."/>
            <person name="Kohler A."/>
            <person name="Murat C."/>
            <person name="Tang N."/>
            <person name="Roy S."/>
            <person name="Loubradou J."/>
            <person name="Henrissat B."/>
            <person name="Grigoriev I.V."/>
            <person name="Corradi N."/>
            <person name="Roux C."/>
            <person name="Martin F.M."/>
        </authorList>
    </citation>
    <scope>NUCLEOTIDE SEQUENCE [LARGE SCALE GENOMIC DNA]</scope>
    <source>
        <strain evidence="8 9">DAOM 194757</strain>
    </source>
</reference>
<keyword evidence="5 6" id="KW-0472">Membrane</keyword>
<feature type="transmembrane region" description="Helical" evidence="6">
    <location>
        <begin position="412"/>
        <end position="438"/>
    </location>
</feature>
<evidence type="ECO:0000259" key="7">
    <source>
        <dbReference type="Pfam" id="PF01490"/>
    </source>
</evidence>
<feature type="transmembrane region" description="Helical" evidence="6">
    <location>
        <begin position="167"/>
        <end position="183"/>
    </location>
</feature>
<evidence type="ECO:0000256" key="4">
    <source>
        <dbReference type="ARBA" id="ARBA00022989"/>
    </source>
</evidence>
<feature type="domain" description="Amino acid transporter transmembrane" evidence="7">
    <location>
        <begin position="47"/>
        <end position="427"/>
    </location>
</feature>
<keyword evidence="9" id="KW-1185">Reference proteome</keyword>
<dbReference type="PANTHER" id="PTHR22950:SF349">
    <property type="entry name" value="AMINO ACID TRANSPORTER TRANSMEMBRANE DOMAIN-CONTAINING PROTEIN"/>
    <property type="match status" value="1"/>
</dbReference>
<proteinExistence type="inferred from homology"/>
<feature type="transmembrane region" description="Helical" evidence="6">
    <location>
        <begin position="124"/>
        <end position="147"/>
    </location>
</feature>
<feature type="transmembrane region" description="Helical" evidence="6">
    <location>
        <begin position="51"/>
        <end position="73"/>
    </location>
</feature>
<feature type="transmembrane region" description="Helical" evidence="6">
    <location>
        <begin position="353"/>
        <end position="372"/>
    </location>
</feature>
<dbReference type="Proteomes" id="UP000266673">
    <property type="component" value="Unassembled WGS sequence"/>
</dbReference>
<feature type="transmembrane region" description="Helical" evidence="6">
    <location>
        <begin position="299"/>
        <end position="320"/>
    </location>
</feature>
<evidence type="ECO:0000313" key="8">
    <source>
        <dbReference type="EMBL" id="RIB27055.1"/>
    </source>
</evidence>
<evidence type="ECO:0000256" key="5">
    <source>
        <dbReference type="ARBA" id="ARBA00023136"/>
    </source>
</evidence>
<keyword evidence="3 6" id="KW-0812">Transmembrane</keyword>
<dbReference type="OrthoDB" id="40134at2759"/>
<dbReference type="AlphaFoldDB" id="A0A397VWU4"/>
<feature type="transmembrane region" description="Helical" evidence="6">
    <location>
        <begin position="233"/>
        <end position="251"/>
    </location>
</feature>
<feature type="transmembrane region" description="Helical" evidence="6">
    <location>
        <begin position="79"/>
        <end position="103"/>
    </location>
</feature>
<organism evidence="8 9">
    <name type="scientific">Gigaspora rosea</name>
    <dbReference type="NCBI Taxonomy" id="44941"/>
    <lineage>
        <taxon>Eukaryota</taxon>
        <taxon>Fungi</taxon>
        <taxon>Fungi incertae sedis</taxon>
        <taxon>Mucoromycota</taxon>
        <taxon>Glomeromycotina</taxon>
        <taxon>Glomeromycetes</taxon>
        <taxon>Diversisporales</taxon>
        <taxon>Gigasporaceae</taxon>
        <taxon>Gigaspora</taxon>
    </lineage>
</organism>
<evidence type="ECO:0000256" key="1">
    <source>
        <dbReference type="ARBA" id="ARBA00004141"/>
    </source>
</evidence>
<dbReference type="Pfam" id="PF01490">
    <property type="entry name" value="Aa_trans"/>
    <property type="match status" value="1"/>
</dbReference>
<sequence length="448" mass="49716">MIESSVNSKILRDHDSWPNYGTTPIAITDSTLIETGDAISHSNRETKGSNWTAYVNVVCLLAGSGTLGIPYAIQQGGWISLPVLFLSGIICTYANIKLIECLYHDGKTRKTSISDLAYDAFGNIGLRIVGFFFTAISVGCSILYLILAGESLQPLFVNIGIDLGMTNWIYICSAVMSVPFIFLKTMKEAAWLSVFGALTTALAVLVVFVTSVMEYPQNEPIQHDFVNFREIPLAMATFSFSYAGNIVFPHVEASMKHPRSWPTVYVHAMCTVTLMYLMIGIPAYITYGHTTLSPIYLNLPPGFAVTTSILMMTAHVLLALPIYQTAFSLEIEDYLGINVENLGKIREFIFRTLFRLVIVIITTYFAVTIPYFSDLMALLGASGNGLLLSIMPILFWVQLFGWNQLNGWKEKCWVIFALIFSFYGFFVGTFDALAALWLDIMGESESGQ</sequence>
<dbReference type="GO" id="GO:0005774">
    <property type="term" value="C:vacuolar membrane"/>
    <property type="evidence" value="ECO:0007669"/>
    <property type="project" value="TreeGrafter"/>
</dbReference>
<keyword evidence="4 6" id="KW-1133">Transmembrane helix</keyword>
<comment type="caution">
    <text evidence="8">The sequence shown here is derived from an EMBL/GenBank/DDBJ whole genome shotgun (WGS) entry which is preliminary data.</text>
</comment>
<name>A0A397VWU4_9GLOM</name>
<feature type="transmembrane region" description="Helical" evidence="6">
    <location>
        <begin position="263"/>
        <end position="287"/>
    </location>
</feature>
<comment type="subcellular location">
    <subcellularLocation>
        <location evidence="1">Membrane</location>
        <topology evidence="1">Multi-pass membrane protein</topology>
    </subcellularLocation>
</comment>
<feature type="transmembrane region" description="Helical" evidence="6">
    <location>
        <begin position="190"/>
        <end position="213"/>
    </location>
</feature>
<evidence type="ECO:0000256" key="6">
    <source>
        <dbReference type="SAM" id="Phobius"/>
    </source>
</evidence>
<protein>
    <submittedName>
        <fullName evidence="8">Transmembrane amino acid transporter protein</fullName>
    </submittedName>
</protein>
<feature type="transmembrane region" description="Helical" evidence="6">
    <location>
        <begin position="378"/>
        <end position="400"/>
    </location>
</feature>
<dbReference type="GO" id="GO:0015179">
    <property type="term" value="F:L-amino acid transmembrane transporter activity"/>
    <property type="evidence" value="ECO:0007669"/>
    <property type="project" value="TreeGrafter"/>
</dbReference>
<evidence type="ECO:0000256" key="3">
    <source>
        <dbReference type="ARBA" id="ARBA00022692"/>
    </source>
</evidence>
<accession>A0A397VWU4</accession>
<dbReference type="EMBL" id="QKWP01000112">
    <property type="protein sequence ID" value="RIB27055.1"/>
    <property type="molecule type" value="Genomic_DNA"/>
</dbReference>
<comment type="similarity">
    <text evidence="2">Belongs to the amino acid/polyamine transporter 2 family.</text>
</comment>